<dbReference type="Pfam" id="PF02049">
    <property type="entry name" value="FliE"/>
    <property type="match status" value="1"/>
</dbReference>
<dbReference type="Proteomes" id="UP000006512">
    <property type="component" value="Unassembled WGS sequence"/>
</dbReference>
<dbReference type="eggNOG" id="COG1677">
    <property type="taxonomic scope" value="Bacteria"/>
</dbReference>
<dbReference type="PANTHER" id="PTHR34653:SF1">
    <property type="entry name" value="FLAGELLAR HOOK-BASAL BODY COMPLEX PROTEIN FLIE"/>
    <property type="match status" value="1"/>
</dbReference>
<comment type="similarity">
    <text evidence="2 4">Belongs to the FliE family.</text>
</comment>
<evidence type="ECO:0000256" key="1">
    <source>
        <dbReference type="ARBA" id="ARBA00004117"/>
    </source>
</evidence>
<evidence type="ECO:0000256" key="2">
    <source>
        <dbReference type="ARBA" id="ARBA00009272"/>
    </source>
</evidence>
<gene>
    <name evidence="4" type="primary">fliE</name>
    <name evidence="5" type="ORF">ABI_25810</name>
</gene>
<evidence type="ECO:0000256" key="4">
    <source>
        <dbReference type="HAMAP-Rule" id="MF_00724"/>
    </source>
</evidence>
<dbReference type="HOGENOM" id="CLU_147249_2_2_5"/>
<dbReference type="STRING" id="715226.ABI_25810"/>
<dbReference type="PRINTS" id="PR01006">
    <property type="entry name" value="FLGHOOKFLIE"/>
</dbReference>
<keyword evidence="5" id="KW-0282">Flagellum</keyword>
<keyword evidence="5" id="KW-0966">Cell projection</keyword>
<evidence type="ECO:0000313" key="6">
    <source>
        <dbReference type="Proteomes" id="UP000006512"/>
    </source>
</evidence>
<dbReference type="EMBL" id="GL883078">
    <property type="protein sequence ID" value="EGF91167.1"/>
    <property type="molecule type" value="Genomic_DNA"/>
</dbReference>
<dbReference type="PANTHER" id="PTHR34653">
    <property type="match status" value="1"/>
</dbReference>
<reference evidence="6" key="1">
    <citation type="submission" date="2011-03" db="EMBL/GenBank/DDBJ databases">
        <title>Draft genome sequence of Brevundimonas diminuta.</title>
        <authorList>
            <person name="Brown P.J.B."/>
            <person name="Buechlein A."/>
            <person name="Hemmerich C."/>
            <person name="Brun Y.V."/>
        </authorList>
    </citation>
    <scope>NUCLEOTIDE SEQUENCE [LARGE SCALE GENOMIC DNA]</scope>
    <source>
        <strain evidence="6">C19</strain>
    </source>
</reference>
<dbReference type="InterPro" id="IPR001624">
    <property type="entry name" value="FliE"/>
</dbReference>
<sequence>MMTPLAAARAYGAAVKQANTLGDGGGGEAVQAPDFGKILQGAMEQTMKSTQTAEHMMVQQQAGQAELIDAVTAVSSAELQLQSVIAIRDQVISAYQEIMRMPI</sequence>
<evidence type="ECO:0000313" key="5">
    <source>
        <dbReference type="EMBL" id="EGF91167.1"/>
    </source>
</evidence>
<keyword evidence="6" id="KW-1185">Reference proteome</keyword>
<name>F4QPA9_9CAUL</name>
<dbReference type="GO" id="GO:0003774">
    <property type="term" value="F:cytoskeletal motor activity"/>
    <property type="evidence" value="ECO:0007669"/>
    <property type="project" value="InterPro"/>
</dbReference>
<dbReference type="GO" id="GO:0009425">
    <property type="term" value="C:bacterial-type flagellum basal body"/>
    <property type="evidence" value="ECO:0007669"/>
    <property type="project" value="UniProtKB-SubCell"/>
</dbReference>
<dbReference type="RefSeq" id="WP_006273359.1">
    <property type="nucleotide sequence ID" value="NZ_GL883078.1"/>
</dbReference>
<organism evidence="5 6">
    <name type="scientific">Asticcacaulis biprosthecium C19</name>
    <dbReference type="NCBI Taxonomy" id="715226"/>
    <lineage>
        <taxon>Bacteria</taxon>
        <taxon>Pseudomonadati</taxon>
        <taxon>Pseudomonadota</taxon>
        <taxon>Alphaproteobacteria</taxon>
        <taxon>Caulobacterales</taxon>
        <taxon>Caulobacteraceae</taxon>
        <taxon>Asticcacaulis</taxon>
    </lineage>
</organism>
<evidence type="ECO:0000256" key="3">
    <source>
        <dbReference type="ARBA" id="ARBA00023143"/>
    </source>
</evidence>
<dbReference type="AlphaFoldDB" id="F4QPA9"/>
<accession>F4QPA9</accession>
<keyword evidence="3 4" id="KW-0975">Bacterial flagellum</keyword>
<dbReference type="GO" id="GO:0005198">
    <property type="term" value="F:structural molecule activity"/>
    <property type="evidence" value="ECO:0007669"/>
    <property type="project" value="InterPro"/>
</dbReference>
<dbReference type="HAMAP" id="MF_00724">
    <property type="entry name" value="FliE"/>
    <property type="match status" value="1"/>
</dbReference>
<comment type="subcellular location">
    <subcellularLocation>
        <location evidence="1 4">Bacterial flagellum basal body</location>
    </subcellularLocation>
</comment>
<proteinExistence type="inferred from homology"/>
<dbReference type="GO" id="GO:0071973">
    <property type="term" value="P:bacterial-type flagellum-dependent cell motility"/>
    <property type="evidence" value="ECO:0007669"/>
    <property type="project" value="InterPro"/>
</dbReference>
<protein>
    <recommendedName>
        <fullName evidence="4">Flagellar hook-basal body complex protein FliE</fullName>
    </recommendedName>
</protein>
<keyword evidence="5" id="KW-0969">Cilium</keyword>